<gene>
    <name evidence="3" type="ORF">V1264_024909</name>
</gene>
<feature type="compositionally biased region" description="Basic and acidic residues" evidence="1">
    <location>
        <begin position="60"/>
        <end position="75"/>
    </location>
</feature>
<dbReference type="EMBL" id="JBAMIC010001477">
    <property type="protein sequence ID" value="KAK7089486.1"/>
    <property type="molecule type" value="Genomic_DNA"/>
</dbReference>
<sequence>MNLCDYLLACVLLFVTVGGFVGADDMTGPDAKDDVDLAGEDDTVDVDLAGADAKDDVDLAGANDKDDLDLPRADDKDDVELAGANDSDDVDLAAADVTDDVELAGADEKVDQDFDAELTMIYSLQATMDKVLENAGGKKNCSFQCPNGKFHW</sequence>
<keyword evidence="4" id="KW-1185">Reference proteome</keyword>
<reference evidence="3 4" key="1">
    <citation type="submission" date="2024-02" db="EMBL/GenBank/DDBJ databases">
        <title>Chromosome-scale genome assembly of the rough periwinkle Littorina saxatilis.</title>
        <authorList>
            <person name="De Jode A."/>
            <person name="Faria R."/>
            <person name="Formenti G."/>
            <person name="Sims Y."/>
            <person name="Smith T.P."/>
            <person name="Tracey A."/>
            <person name="Wood J.M.D."/>
            <person name="Zagrodzka Z.B."/>
            <person name="Johannesson K."/>
            <person name="Butlin R.K."/>
            <person name="Leder E.H."/>
        </authorList>
    </citation>
    <scope>NUCLEOTIDE SEQUENCE [LARGE SCALE GENOMIC DNA]</scope>
    <source>
        <strain evidence="3">Snail1</strain>
        <tissue evidence="3">Muscle</tissue>
    </source>
</reference>
<dbReference type="AlphaFoldDB" id="A0AAN9AM13"/>
<feature type="compositionally biased region" description="Acidic residues" evidence="1">
    <location>
        <begin position="76"/>
        <end position="85"/>
    </location>
</feature>
<evidence type="ECO:0000256" key="2">
    <source>
        <dbReference type="SAM" id="SignalP"/>
    </source>
</evidence>
<feature type="region of interest" description="Disordered" evidence="1">
    <location>
        <begin position="60"/>
        <end position="85"/>
    </location>
</feature>
<organism evidence="3 4">
    <name type="scientific">Littorina saxatilis</name>
    <dbReference type="NCBI Taxonomy" id="31220"/>
    <lineage>
        <taxon>Eukaryota</taxon>
        <taxon>Metazoa</taxon>
        <taxon>Spiralia</taxon>
        <taxon>Lophotrochozoa</taxon>
        <taxon>Mollusca</taxon>
        <taxon>Gastropoda</taxon>
        <taxon>Caenogastropoda</taxon>
        <taxon>Littorinimorpha</taxon>
        <taxon>Littorinoidea</taxon>
        <taxon>Littorinidae</taxon>
        <taxon>Littorina</taxon>
    </lineage>
</organism>
<evidence type="ECO:0000313" key="3">
    <source>
        <dbReference type="EMBL" id="KAK7089486.1"/>
    </source>
</evidence>
<proteinExistence type="predicted"/>
<accession>A0AAN9AM13</accession>
<keyword evidence="2" id="KW-0732">Signal</keyword>
<protein>
    <submittedName>
        <fullName evidence="3">Uncharacterized protein</fullName>
    </submittedName>
</protein>
<name>A0AAN9AM13_9CAEN</name>
<dbReference type="Proteomes" id="UP001374579">
    <property type="component" value="Unassembled WGS sequence"/>
</dbReference>
<evidence type="ECO:0000256" key="1">
    <source>
        <dbReference type="SAM" id="MobiDB-lite"/>
    </source>
</evidence>
<feature type="chain" id="PRO_5042974748" evidence="2">
    <location>
        <begin position="24"/>
        <end position="152"/>
    </location>
</feature>
<feature type="signal peptide" evidence="2">
    <location>
        <begin position="1"/>
        <end position="23"/>
    </location>
</feature>
<evidence type="ECO:0000313" key="4">
    <source>
        <dbReference type="Proteomes" id="UP001374579"/>
    </source>
</evidence>
<comment type="caution">
    <text evidence="3">The sequence shown here is derived from an EMBL/GenBank/DDBJ whole genome shotgun (WGS) entry which is preliminary data.</text>
</comment>